<dbReference type="AlphaFoldDB" id="A1ZK61"/>
<dbReference type="InterPro" id="IPR036116">
    <property type="entry name" value="FN3_sf"/>
</dbReference>
<reference evidence="2 3" key="1">
    <citation type="submission" date="2007-01" db="EMBL/GenBank/DDBJ databases">
        <authorList>
            <person name="Haygood M."/>
            <person name="Podell S."/>
            <person name="Anderson C."/>
            <person name="Hopkinson B."/>
            <person name="Roe K."/>
            <person name="Barbeau K."/>
            <person name="Gaasterland T."/>
            <person name="Ferriera S."/>
            <person name="Johnson J."/>
            <person name="Kravitz S."/>
            <person name="Beeson K."/>
            <person name="Sutton G."/>
            <person name="Rogers Y.-H."/>
            <person name="Friedman R."/>
            <person name="Frazier M."/>
            <person name="Venter J.C."/>
        </authorList>
    </citation>
    <scope>NUCLEOTIDE SEQUENCE [LARGE SCALE GENOMIC DNA]</scope>
    <source>
        <strain evidence="2 3">ATCC 23134</strain>
    </source>
</reference>
<protein>
    <submittedName>
        <fullName evidence="2">Cell surface protein, putative</fullName>
    </submittedName>
</protein>
<dbReference type="Gene3D" id="2.120.10.30">
    <property type="entry name" value="TolB, C-terminal domain"/>
    <property type="match status" value="1"/>
</dbReference>
<dbReference type="InterPro" id="IPR013783">
    <property type="entry name" value="Ig-like_fold"/>
</dbReference>
<feature type="domain" description="Fibronectin type-III" evidence="1">
    <location>
        <begin position="769"/>
        <end position="863"/>
    </location>
</feature>
<dbReference type="Gene3D" id="2.60.40.2700">
    <property type="match status" value="1"/>
</dbReference>
<dbReference type="Pfam" id="PF18962">
    <property type="entry name" value="Por_Secre_tail"/>
    <property type="match status" value="1"/>
</dbReference>
<dbReference type="InterPro" id="IPR026444">
    <property type="entry name" value="Secre_tail"/>
</dbReference>
<dbReference type="InterPro" id="IPR010620">
    <property type="entry name" value="SBBP_repeat"/>
</dbReference>
<proteinExistence type="predicted"/>
<evidence type="ECO:0000313" key="3">
    <source>
        <dbReference type="Proteomes" id="UP000004095"/>
    </source>
</evidence>
<dbReference type="InterPro" id="IPR011042">
    <property type="entry name" value="6-blade_b-propeller_TolB-like"/>
</dbReference>
<dbReference type="SUPFAM" id="SSF49265">
    <property type="entry name" value="Fibronectin type III"/>
    <property type="match status" value="1"/>
</dbReference>
<dbReference type="PROSITE" id="PS50853">
    <property type="entry name" value="FN3"/>
    <property type="match status" value="1"/>
</dbReference>
<dbReference type="InterPro" id="IPR045829">
    <property type="entry name" value="PKD_6"/>
</dbReference>
<dbReference type="Proteomes" id="UP000004095">
    <property type="component" value="Unassembled WGS sequence"/>
</dbReference>
<dbReference type="PANTHER" id="PTHR35580:SF1">
    <property type="entry name" value="PHYTASE-LIKE DOMAIN-CONTAINING PROTEIN"/>
    <property type="match status" value="1"/>
</dbReference>
<organism evidence="2 3">
    <name type="scientific">Microscilla marina ATCC 23134</name>
    <dbReference type="NCBI Taxonomy" id="313606"/>
    <lineage>
        <taxon>Bacteria</taxon>
        <taxon>Pseudomonadati</taxon>
        <taxon>Bacteroidota</taxon>
        <taxon>Cytophagia</taxon>
        <taxon>Cytophagales</taxon>
        <taxon>Microscillaceae</taxon>
        <taxon>Microscilla</taxon>
    </lineage>
</organism>
<name>A1ZK61_MICM2</name>
<dbReference type="OrthoDB" id="937114at2"/>
<accession>A1ZK61</accession>
<dbReference type="InterPro" id="IPR003961">
    <property type="entry name" value="FN3_dom"/>
</dbReference>
<dbReference type="eggNOG" id="COG3405">
    <property type="taxonomic scope" value="Bacteria"/>
</dbReference>
<dbReference type="Gene3D" id="2.60.40.10">
    <property type="entry name" value="Immunoglobulins"/>
    <property type="match status" value="1"/>
</dbReference>
<dbReference type="NCBIfam" id="TIGR04183">
    <property type="entry name" value="Por_Secre_tail"/>
    <property type="match status" value="1"/>
</dbReference>
<evidence type="ECO:0000313" key="2">
    <source>
        <dbReference type="EMBL" id="EAY29087.1"/>
    </source>
</evidence>
<sequence>MKVPSLRPHKFLKQIQKILLLLCWVGICSIQAQNYEWAHGIGGTDFDAANDVAVDASGNVYVVGNFRSTNVDFNPSAGNTANLTADVIDVFIAKYTKNGDYLWAHKIGGANTDDGLNIAVDANGNVYITGAFSGTVDFDPSAGGVANLNDGDGTGFFAKYDTNGNYVWAHNIGTSSKGIAVDASNNVYVIGDFFGTLDFDPSTTNTANLTASSIDIFFAKYDTDGNYMWAHKIGGSGFDFKNGNSIVVDGSGNVYITGNFRGANVDFDPSAGSTANLSSNGDADAFFAKYDSNGNYLWAHKIGGTAYDGGVVITVDGSSNVYIIGAFTSSNVDFDPSAGGTANLSSNGNLDIFFAKYDSNGNYVWAHSIGGTNKDSGRGMTVDGSGNVYITGYFQGFDVDFDPSAGGTALLSANRSTSSSIYVAKYNSNGEYIWAYEIGGDDSNNGAGIVLDGQENIVFTGYFSEDNADFDPSAGGTTPLSNQGQYDIFIAKYCQSAPSGAGSITSSATTVCQSQTGVTYTVPAIANATGYTWTLPAGASIVAGANTNSITVDFSDAAVSGNVTVSGTNACGNGTTSTAVVVTVNPLPASAGSITSSVTTVCQNQTGVTYTVPAIANATGYTWTLPTGANIVVGANTNSITVDFTAASSGNVTVKGTNACGDGAISAALAVAISTSIAPAVSLTSDTNNNEIVQSTKVTFTATPSNTGTAPTYQWQIDGANIAGATNDTYVTSTLKNGETVSVIVTASEPCVTTPTASASLSMKVVSLPDQPFNLTGVSTLNEVVLSWQTTGTGNEAGFHILRSIDDSSNFVNIVTLGADIRTYTDIGQSPNTQLYYKVVAFNIAGETESAIFSFLLTGTNEELTNVYPNPFSNTFSVTLGPLFQDKVNVRLLNLQGQLIKDFGLLDTDALSQKLFDASTISSGIYILELVTNKHRVTVRVFKK</sequence>
<dbReference type="RefSeq" id="WP_002696648.1">
    <property type="nucleotide sequence ID" value="NZ_AAWS01000012.1"/>
</dbReference>
<comment type="caution">
    <text evidence="2">The sequence shown here is derived from an EMBL/GenBank/DDBJ whole genome shotgun (WGS) entry which is preliminary data.</text>
</comment>
<keyword evidence="3" id="KW-1185">Reference proteome</keyword>
<gene>
    <name evidence="2" type="ORF">M23134_02278</name>
</gene>
<dbReference type="CDD" id="cd00063">
    <property type="entry name" value="FN3"/>
    <property type="match status" value="1"/>
</dbReference>
<dbReference type="PANTHER" id="PTHR35580">
    <property type="entry name" value="CELL SURFACE GLYCOPROTEIN (S-LAYER PROTEIN)-LIKE PROTEIN"/>
    <property type="match status" value="1"/>
</dbReference>
<dbReference type="InterPro" id="IPR052918">
    <property type="entry name" value="Motility_Chemotaxis_Reg"/>
</dbReference>
<evidence type="ECO:0000259" key="1">
    <source>
        <dbReference type="PROSITE" id="PS50853"/>
    </source>
</evidence>
<dbReference type="eggNOG" id="COG3386">
    <property type="taxonomic scope" value="Bacteria"/>
</dbReference>
<dbReference type="Pfam" id="PF19408">
    <property type="entry name" value="PKD_6"/>
    <property type="match status" value="2"/>
</dbReference>
<dbReference type="Pfam" id="PF06739">
    <property type="entry name" value="SBBP"/>
    <property type="match status" value="2"/>
</dbReference>
<dbReference type="EMBL" id="AAWS01000012">
    <property type="protein sequence ID" value="EAY29087.1"/>
    <property type="molecule type" value="Genomic_DNA"/>
</dbReference>